<dbReference type="Pfam" id="PF01865">
    <property type="entry name" value="PhoU_div"/>
    <property type="match status" value="1"/>
</dbReference>
<dbReference type="Proteomes" id="UP000472355">
    <property type="component" value="Unassembled WGS sequence"/>
</dbReference>
<sequence length="210" mass="24649">MFNFNCNCKEDKFYQMLLKSAEIVNEAAIELKKSLECLDKREIQVKNTSELENIGDELVRTLIKELNDAFITPIDREDIYEIIKEMDNILDSINSTVHRFIMFDITESTEELREICNMLVQATEELIVLMSELKIHGCKSKNINIKIMNISKIESEADKIFRKTVQQLFKYEENPIEIMKWKEIYQILEDTVDNCEKVANIVERVVIKNA</sequence>
<dbReference type="AlphaFoldDB" id="A0A6B4RJL3"/>
<dbReference type="InterPro" id="IPR018445">
    <property type="entry name" value="Put_Phosphate_transp_reg"/>
</dbReference>
<evidence type="ECO:0000313" key="3">
    <source>
        <dbReference type="EMBL" id="NFV27674.1"/>
    </source>
</evidence>
<evidence type="ECO:0000313" key="2">
    <source>
        <dbReference type="EMBL" id="NFA41726.1"/>
    </source>
</evidence>
<organism evidence="3 5">
    <name type="scientific">Clostridium botulinum</name>
    <dbReference type="NCBI Taxonomy" id="1491"/>
    <lineage>
        <taxon>Bacteria</taxon>
        <taxon>Bacillati</taxon>
        <taxon>Bacillota</taxon>
        <taxon>Clostridia</taxon>
        <taxon>Eubacteriales</taxon>
        <taxon>Clostridiaceae</taxon>
        <taxon>Clostridium</taxon>
    </lineage>
</organism>
<proteinExistence type="inferred from homology"/>
<name>A0A6B4RJL3_CLOBO</name>
<dbReference type="Gene3D" id="1.20.58.220">
    <property type="entry name" value="Phosphate transport system protein phou homolog 2, domain 2"/>
    <property type="match status" value="1"/>
</dbReference>
<dbReference type="InterPro" id="IPR038078">
    <property type="entry name" value="PhoU-like_sf"/>
</dbReference>
<dbReference type="PANTHER" id="PTHR37298">
    <property type="entry name" value="UPF0111 PROTEIN YKAA"/>
    <property type="match status" value="1"/>
</dbReference>
<reference evidence="2 4" key="1">
    <citation type="submission" date="2019-02" db="EMBL/GenBank/DDBJ databases">
        <title>Genome sequencing of Clostridium botulinum clinical isolates.</title>
        <authorList>
            <person name="Brunt J."/>
            <person name="Van Vliet A.H.M."/>
            <person name="Stringer S.C."/>
            <person name="Grant K.A."/>
            <person name="Carter A.C."/>
            <person name="Peck M.W."/>
        </authorList>
    </citation>
    <scope>NUCLEOTIDE SEQUENCE [LARGE SCALE GENOMIC DNA]</scope>
    <source>
        <strain evidence="2 4">H113700579</strain>
    </source>
</reference>
<evidence type="ECO:0000313" key="5">
    <source>
        <dbReference type="Proteomes" id="UP000486903"/>
    </source>
</evidence>
<comment type="caution">
    <text evidence="3">The sequence shown here is derived from an EMBL/GenBank/DDBJ whole genome shotgun (WGS) entry which is preliminary data.</text>
</comment>
<reference evidence="3 5" key="2">
    <citation type="submission" date="2019-04" db="EMBL/GenBank/DDBJ databases">
        <title>Genome sequencing of Clostridium botulinum Groups I-IV and Clostridium butyricum.</title>
        <authorList>
            <person name="Brunt J."/>
            <person name="Van Vliet A.H.M."/>
            <person name="Stringer S.C."/>
            <person name="Carter A.T."/>
            <person name="Peck M.W."/>
        </authorList>
    </citation>
    <scope>NUCLEOTIDE SEQUENCE [LARGE SCALE GENOMIC DNA]</scope>
    <source>
        <strain evidence="3 5">BL81</strain>
    </source>
</reference>
<evidence type="ECO:0000256" key="1">
    <source>
        <dbReference type="ARBA" id="ARBA00008591"/>
    </source>
</evidence>
<dbReference type="EMBL" id="SXFB01000018">
    <property type="protein sequence ID" value="NFV27674.1"/>
    <property type="molecule type" value="Genomic_DNA"/>
</dbReference>
<dbReference type="InterPro" id="IPR052912">
    <property type="entry name" value="UPF0111_domain"/>
</dbReference>
<protein>
    <submittedName>
        <fullName evidence="3">DUF47 domain-containing protein</fullName>
    </submittedName>
</protein>
<dbReference type="EMBL" id="SGKU01000007">
    <property type="protein sequence ID" value="NFA41726.1"/>
    <property type="molecule type" value="Genomic_DNA"/>
</dbReference>
<gene>
    <name evidence="2" type="ORF">EXM65_03775</name>
    <name evidence="3" type="ORF">FDG31_16250</name>
</gene>
<comment type="similarity">
    <text evidence="1">Belongs to the UPF0111 family.</text>
</comment>
<accession>A0A6B4RJL3</accession>
<dbReference type="RefSeq" id="WP_003374002.1">
    <property type="nucleotide sequence ID" value="NZ_CP070936.1"/>
</dbReference>
<evidence type="ECO:0000313" key="4">
    <source>
        <dbReference type="Proteomes" id="UP000472355"/>
    </source>
</evidence>
<dbReference type="PANTHER" id="PTHR37298:SF1">
    <property type="entry name" value="UPF0111 PROTEIN YKAA"/>
    <property type="match status" value="1"/>
</dbReference>
<dbReference type="Proteomes" id="UP000486903">
    <property type="component" value="Unassembled WGS sequence"/>
</dbReference>